<dbReference type="InterPro" id="IPR000073">
    <property type="entry name" value="AB_hydrolase_1"/>
</dbReference>
<feature type="domain" description="AB hydrolase-1" evidence="1">
    <location>
        <begin position="82"/>
        <end position="301"/>
    </location>
</feature>
<evidence type="ECO:0000313" key="6">
    <source>
        <dbReference type="Proteomes" id="UP000629596"/>
    </source>
</evidence>
<evidence type="ECO:0000259" key="1">
    <source>
        <dbReference type="Pfam" id="PF12697"/>
    </source>
</evidence>
<protein>
    <submittedName>
        <fullName evidence="4">Alpha/beta fold hydrolase</fullName>
    </submittedName>
</protein>
<dbReference type="InterPro" id="IPR027843">
    <property type="entry name" value="DUF4440"/>
</dbReference>
<reference evidence="4 5" key="1">
    <citation type="submission" date="2018-07" db="EMBL/GenBank/DDBJ databases">
        <title>Parabacteroides acidifaciens nov. sp., isolated from human feces.</title>
        <authorList>
            <person name="Wang Y.J."/>
        </authorList>
    </citation>
    <scope>NUCLEOTIDE SEQUENCE [LARGE SCALE GENOMIC DNA]</scope>
    <source>
        <strain evidence="4 5">426-9</strain>
    </source>
</reference>
<dbReference type="Gene3D" id="3.10.450.50">
    <property type="match status" value="1"/>
</dbReference>
<dbReference type="GO" id="GO:0016787">
    <property type="term" value="F:hydrolase activity"/>
    <property type="evidence" value="ECO:0007669"/>
    <property type="project" value="UniProtKB-KW"/>
</dbReference>
<feature type="domain" description="DUF4440" evidence="2">
    <location>
        <begin position="370"/>
        <end position="472"/>
    </location>
</feature>
<dbReference type="AlphaFoldDB" id="A0A3D8HHU7"/>
<dbReference type="Proteomes" id="UP000256321">
    <property type="component" value="Unassembled WGS sequence"/>
</dbReference>
<dbReference type="Pfam" id="PF14534">
    <property type="entry name" value="DUF4440"/>
    <property type="match status" value="1"/>
</dbReference>
<dbReference type="EMBL" id="QREV01000007">
    <property type="protein sequence ID" value="RDU50262.1"/>
    <property type="molecule type" value="Genomic_DNA"/>
</dbReference>
<evidence type="ECO:0000313" key="3">
    <source>
        <dbReference type="EMBL" id="MBC8600985.1"/>
    </source>
</evidence>
<dbReference type="CDD" id="cd12810">
    <property type="entry name" value="Esterase_713_like-3"/>
    <property type="match status" value="1"/>
</dbReference>
<accession>A0A3D8HHU7</accession>
<evidence type="ECO:0000313" key="4">
    <source>
        <dbReference type="EMBL" id="RDU50262.1"/>
    </source>
</evidence>
<sequence length="487" mass="54666">MKKCIETILLSVTVAMVSAQEPVVIEKQGHFSVAGKTIQREGEYDNSKFVGWATQEEKGQSYRADHAFVHYQIPVQPKKLPLVFIHGYGGSGVCWEMTPDGRDGFSTLMLRKHYSTYVMDLPGRGHAGRTSATTTVKPVADEMFWFDIWRIGVWPDYNKGVQFPTDSVSLSQFFREMTPDLSDHRQDVTAIDALTERIGKNILVTHSAGGFPGWMAAMQNQKVKGVVAYEPGGYVFPEGEVPAPIEGLTGGVQGIPVPLEQFMKLTQIPIVMYFGDYIPETPSEKLGDENWRVRLQMGRKFVEAINRHGGNATLVELPKIGIYGNTHFLMQDLNNTQLADLLEQWLDVSVGQTQTMAKAFSSTEQELIDISNAKWQWMSEKNVDKLESLFHENAMFVHMGGSWGKEAELETIKGGFIHYKHADIHDVSVKFTANIGIVYSNIHLTSMVAGNEVTFPFMVTEVFVKENGNWQLGSLVFTRLLERTENQ</sequence>
<reference evidence="3 6" key="2">
    <citation type="submission" date="2020-08" db="EMBL/GenBank/DDBJ databases">
        <title>Genome public.</title>
        <authorList>
            <person name="Liu C."/>
            <person name="Sun Q."/>
        </authorList>
    </citation>
    <scope>NUCLEOTIDE SEQUENCE [LARGE SCALE GENOMIC DNA]</scope>
    <source>
        <strain evidence="3 6">426_9</strain>
    </source>
</reference>
<dbReference type="SUPFAM" id="SSF53474">
    <property type="entry name" value="alpha/beta-Hydrolases"/>
    <property type="match status" value="1"/>
</dbReference>
<gene>
    <name evidence="4" type="ORF">DWU89_04600</name>
    <name evidence="3" type="ORF">H8784_04525</name>
</gene>
<evidence type="ECO:0000259" key="2">
    <source>
        <dbReference type="Pfam" id="PF14534"/>
    </source>
</evidence>
<keyword evidence="4" id="KW-0378">Hydrolase</keyword>
<dbReference type="Proteomes" id="UP000629596">
    <property type="component" value="Unassembled WGS sequence"/>
</dbReference>
<keyword evidence="6" id="KW-1185">Reference proteome</keyword>
<comment type="caution">
    <text evidence="4">The sequence shown here is derived from an EMBL/GenBank/DDBJ whole genome shotgun (WGS) entry which is preliminary data.</text>
</comment>
<dbReference type="SUPFAM" id="SSF54427">
    <property type="entry name" value="NTF2-like"/>
    <property type="match status" value="1"/>
</dbReference>
<proteinExistence type="predicted"/>
<dbReference type="PANTHER" id="PTHR43194">
    <property type="entry name" value="HYDROLASE ALPHA/BETA FOLD FAMILY"/>
    <property type="match status" value="1"/>
</dbReference>
<dbReference type="InterPro" id="IPR029058">
    <property type="entry name" value="AB_hydrolase_fold"/>
</dbReference>
<dbReference type="PANTHER" id="PTHR43194:SF4">
    <property type="entry name" value="AB HYDROLASE-1 DOMAIN-CONTAINING PROTEIN"/>
    <property type="match status" value="1"/>
</dbReference>
<dbReference type="EMBL" id="JACRTI010000007">
    <property type="protein sequence ID" value="MBC8600985.1"/>
    <property type="molecule type" value="Genomic_DNA"/>
</dbReference>
<dbReference type="Pfam" id="PF12697">
    <property type="entry name" value="Abhydrolase_6"/>
    <property type="match status" value="1"/>
</dbReference>
<evidence type="ECO:0000313" key="5">
    <source>
        <dbReference type="Proteomes" id="UP000256321"/>
    </source>
</evidence>
<dbReference type="InterPro" id="IPR032710">
    <property type="entry name" value="NTF2-like_dom_sf"/>
</dbReference>
<organism evidence="4 5">
    <name type="scientific">Parabacteroides acidifaciens</name>
    <dbReference type="NCBI Taxonomy" id="2290935"/>
    <lineage>
        <taxon>Bacteria</taxon>
        <taxon>Pseudomonadati</taxon>
        <taxon>Bacteroidota</taxon>
        <taxon>Bacteroidia</taxon>
        <taxon>Bacteroidales</taxon>
        <taxon>Tannerellaceae</taxon>
        <taxon>Parabacteroides</taxon>
    </lineage>
</organism>
<name>A0A3D8HHU7_9BACT</name>
<dbReference type="Gene3D" id="3.40.50.1820">
    <property type="entry name" value="alpha/beta hydrolase"/>
    <property type="match status" value="1"/>
</dbReference>
<dbReference type="InterPro" id="IPR050228">
    <property type="entry name" value="Carboxylesterase_BioH"/>
</dbReference>